<dbReference type="InterPro" id="IPR028994">
    <property type="entry name" value="Integrin_alpha_N"/>
</dbReference>
<reference evidence="1 2" key="1">
    <citation type="submission" date="2019-12" db="EMBL/GenBank/DDBJ databases">
        <title>The complete genome of the thermophilic, anoxygenic phototrophic gammaproteobacterium Thermochromatium tepidum.</title>
        <authorList>
            <person name="Sattley W.M."/>
            <person name="Swingley W.D."/>
            <person name="Burchell B.M."/>
            <person name="Gurbani S.A."/>
            <person name="Kujawa C.M."/>
            <person name="Nuccio D.A."/>
            <person name="Schladweiler J."/>
            <person name="Shaffer K.N."/>
            <person name="Stokes L.M."/>
            <person name="Touchman J.W."/>
            <person name="Blankenship R.E."/>
            <person name="Madigan M.T."/>
        </authorList>
    </citation>
    <scope>NUCLEOTIDE SEQUENCE [LARGE SCALE GENOMIC DNA]</scope>
    <source>
        <strain evidence="1 2">ATCC 43061</strain>
    </source>
</reference>
<dbReference type="Proteomes" id="UP000426424">
    <property type="component" value="Chromosome"/>
</dbReference>
<name>A0A6I6E7H0_THETI</name>
<evidence type="ECO:0008006" key="3">
    <source>
        <dbReference type="Google" id="ProtNLM"/>
    </source>
</evidence>
<dbReference type="OrthoDB" id="1676884at2"/>
<organism evidence="1 2">
    <name type="scientific">Thermochromatium tepidum ATCC 43061</name>
    <dbReference type="NCBI Taxonomy" id="316276"/>
    <lineage>
        <taxon>Bacteria</taxon>
        <taxon>Pseudomonadati</taxon>
        <taxon>Pseudomonadota</taxon>
        <taxon>Gammaproteobacteria</taxon>
        <taxon>Chromatiales</taxon>
        <taxon>Chromatiaceae</taxon>
        <taxon>Thermochromatium</taxon>
    </lineage>
</organism>
<keyword evidence="2" id="KW-1185">Reference proteome</keyword>
<dbReference type="SUPFAM" id="SSF69318">
    <property type="entry name" value="Integrin alpha N-terminal domain"/>
    <property type="match status" value="1"/>
</dbReference>
<protein>
    <recommendedName>
        <fullName evidence="3">VCBS repeat-containing protein</fullName>
    </recommendedName>
</protein>
<dbReference type="KEGG" id="ttp:E6P07_06150"/>
<dbReference type="PANTHER" id="PTHR39431">
    <property type="entry name" value="FRPA/C-RELATED PROTEIN"/>
    <property type="match status" value="1"/>
</dbReference>
<dbReference type="PANTHER" id="PTHR39431:SF1">
    <property type="entry name" value="FRPA_C-RELATED PROTEIN"/>
    <property type="match status" value="1"/>
</dbReference>
<proteinExistence type="predicted"/>
<dbReference type="RefSeq" id="WP_153974799.1">
    <property type="nucleotide sequence ID" value="NZ_CP039268.1"/>
</dbReference>
<gene>
    <name evidence="1" type="ORF">E6P07_06150</name>
</gene>
<dbReference type="EMBL" id="CP039268">
    <property type="protein sequence ID" value="QGU32603.1"/>
    <property type="molecule type" value="Genomic_DNA"/>
</dbReference>
<dbReference type="AlphaFoldDB" id="A0A6I6E7H0"/>
<accession>A0A6I6E7H0</accession>
<evidence type="ECO:0000313" key="1">
    <source>
        <dbReference type="EMBL" id="QGU32603.1"/>
    </source>
</evidence>
<evidence type="ECO:0000313" key="2">
    <source>
        <dbReference type="Proteomes" id="UP000426424"/>
    </source>
</evidence>
<sequence length="264" mass="28474">MEQDQDYQILRRAFGLDDVDESKAVRQELASEAMPSDQIDASSIQSASLAESFEVQAVSTQRLEISVLAGEAAFMTSMAGANAQRLELNIQSSEGVQVQTADPLVLDLGGRGLTTTGLSAGVDFDLDGDGRLERMSTVTGDSWFLALDWNANGRIDDGRELFGDQNGAAHGFAELARHDINGDGRIDAQDGVFEHLRLVQLNVDGSQTSRTLKEAGVKSIELGYRNINLALNAYDRVAQTGRFTRSDGSQGEASDLMLGYHDLA</sequence>